<comment type="caution">
    <text evidence="1">The sequence shown here is derived from an EMBL/GenBank/DDBJ whole genome shotgun (WGS) entry which is preliminary data.</text>
</comment>
<name>A0A8T4KVW1_9ARCH</name>
<dbReference type="AlphaFoldDB" id="A0A8T4KVW1"/>
<proteinExistence type="predicted"/>
<sequence>MRNMRQLSKALMPCSSQVQEDLRKKHKVPNASFYHNEVGELFYIERKPSEARPDVFNVFVFKAGKKNDTLEYHGFIKIDEKKTARLQLFGCEKGNSITEKPPLERKGRQAFRIIIEEALRLGAKRVNIVPLNHELAKYYRSRFGFRNLPKGAGVVLTKKARMRRKPI</sequence>
<evidence type="ECO:0000313" key="1">
    <source>
        <dbReference type="EMBL" id="MBS3058461.1"/>
    </source>
</evidence>
<evidence type="ECO:0000313" key="2">
    <source>
        <dbReference type="Proteomes" id="UP000680185"/>
    </source>
</evidence>
<dbReference type="Proteomes" id="UP000680185">
    <property type="component" value="Unassembled WGS sequence"/>
</dbReference>
<reference evidence="1" key="1">
    <citation type="submission" date="2021-03" db="EMBL/GenBank/DDBJ databases">
        <authorList>
            <person name="Jaffe A."/>
        </authorList>
    </citation>
    <scope>NUCLEOTIDE SEQUENCE</scope>
    <source>
        <strain evidence="1">RIFCSPLOWO2_01_FULL_43_13</strain>
    </source>
</reference>
<gene>
    <name evidence="1" type="ORF">J4478_03625</name>
</gene>
<reference evidence="1" key="2">
    <citation type="submission" date="2021-05" db="EMBL/GenBank/DDBJ databases">
        <title>Protein family content uncovers lineage relationships and bacterial pathway maintenance mechanisms in DPANN archaea.</title>
        <authorList>
            <person name="Castelle C.J."/>
            <person name="Meheust R."/>
            <person name="Jaffe A.L."/>
            <person name="Seitz K."/>
            <person name="Gong X."/>
            <person name="Baker B.J."/>
            <person name="Banfield J.F."/>
        </authorList>
    </citation>
    <scope>NUCLEOTIDE SEQUENCE</scope>
    <source>
        <strain evidence="1">RIFCSPLOWO2_01_FULL_43_13</strain>
    </source>
</reference>
<dbReference type="EMBL" id="JAGVWB010000023">
    <property type="protein sequence ID" value="MBS3058461.1"/>
    <property type="molecule type" value="Genomic_DNA"/>
</dbReference>
<accession>A0A8T4KVW1</accession>
<protein>
    <submittedName>
        <fullName evidence="1">Uncharacterized protein</fullName>
    </submittedName>
</protein>
<organism evidence="1 2">
    <name type="scientific">Candidatus Iainarchaeum sp</name>
    <dbReference type="NCBI Taxonomy" id="3101447"/>
    <lineage>
        <taxon>Archaea</taxon>
        <taxon>Candidatus Iainarchaeota</taxon>
        <taxon>Candidatus Iainarchaeia</taxon>
        <taxon>Candidatus Iainarchaeales</taxon>
        <taxon>Candidatus Iainarchaeaceae</taxon>
        <taxon>Candidatus Iainarchaeum</taxon>
    </lineage>
</organism>